<dbReference type="AlphaFoldDB" id="A0A0E4GY98"/>
<evidence type="ECO:0000256" key="4">
    <source>
        <dbReference type="ARBA" id="ARBA00022723"/>
    </source>
</evidence>
<accession>A0A0E4GY98</accession>
<evidence type="ECO:0000256" key="8">
    <source>
        <dbReference type="RuleBase" id="RU000461"/>
    </source>
</evidence>
<keyword evidence="4 8" id="KW-0479">Metal-binding</keyword>
<evidence type="ECO:0000256" key="6">
    <source>
        <dbReference type="ARBA" id="ARBA00023004"/>
    </source>
</evidence>
<dbReference type="FunFam" id="1.10.630.10:FF:000018">
    <property type="entry name" value="Cytochrome P450 monooxygenase"/>
    <property type="match status" value="1"/>
</dbReference>
<dbReference type="InterPro" id="IPR036396">
    <property type="entry name" value="Cyt_P450_sf"/>
</dbReference>
<keyword evidence="6 8" id="KW-0408">Iron</keyword>
<dbReference type="GO" id="GO:0020037">
    <property type="term" value="F:heme binding"/>
    <property type="evidence" value="ECO:0007669"/>
    <property type="project" value="InterPro"/>
</dbReference>
<dbReference type="GO" id="GO:0004497">
    <property type="term" value="F:monooxygenase activity"/>
    <property type="evidence" value="ECO:0007669"/>
    <property type="project" value="UniProtKB-KW"/>
</dbReference>
<protein>
    <submittedName>
        <fullName evidence="9">Cytochrome P450</fullName>
    </submittedName>
</protein>
<dbReference type="PRINTS" id="PR00359">
    <property type="entry name" value="BP450"/>
</dbReference>
<dbReference type="GO" id="GO:0005506">
    <property type="term" value="F:iron ion binding"/>
    <property type="evidence" value="ECO:0007669"/>
    <property type="project" value="InterPro"/>
</dbReference>
<evidence type="ECO:0000256" key="1">
    <source>
        <dbReference type="ARBA" id="ARBA00001971"/>
    </source>
</evidence>
<dbReference type="RefSeq" id="WP_090602355.1">
    <property type="nucleotide sequence ID" value="NZ_CTEE01000001.1"/>
</dbReference>
<evidence type="ECO:0000256" key="2">
    <source>
        <dbReference type="ARBA" id="ARBA00010617"/>
    </source>
</evidence>
<dbReference type="SUPFAM" id="SSF48264">
    <property type="entry name" value="Cytochrome P450"/>
    <property type="match status" value="1"/>
</dbReference>
<dbReference type="OrthoDB" id="3455208at2"/>
<evidence type="ECO:0000256" key="5">
    <source>
        <dbReference type="ARBA" id="ARBA00023002"/>
    </source>
</evidence>
<reference evidence="9 10" key="1">
    <citation type="submission" date="2015-03" db="EMBL/GenBank/DDBJ databases">
        <authorList>
            <person name="Urmite Genomes"/>
        </authorList>
    </citation>
    <scope>NUCLEOTIDE SEQUENCE [LARGE SCALE GENOMIC DNA]</scope>
    <source>
        <strain evidence="9 10">CSUR P1491</strain>
    </source>
</reference>
<dbReference type="InterPro" id="IPR001128">
    <property type="entry name" value="Cyt_P450"/>
</dbReference>
<dbReference type="PANTHER" id="PTHR46696">
    <property type="entry name" value="P450, PUTATIVE (EUROFUNG)-RELATED"/>
    <property type="match status" value="1"/>
</dbReference>
<organism evidence="9 10">
    <name type="scientific">Mycobacterium lentiflavum</name>
    <dbReference type="NCBI Taxonomy" id="141349"/>
    <lineage>
        <taxon>Bacteria</taxon>
        <taxon>Bacillati</taxon>
        <taxon>Actinomycetota</taxon>
        <taxon>Actinomycetes</taxon>
        <taxon>Mycobacteriales</taxon>
        <taxon>Mycobacteriaceae</taxon>
        <taxon>Mycobacterium</taxon>
        <taxon>Mycobacterium simiae complex</taxon>
    </lineage>
</organism>
<evidence type="ECO:0000313" key="9">
    <source>
        <dbReference type="EMBL" id="CQD14316.1"/>
    </source>
</evidence>
<keyword evidence="7 8" id="KW-0503">Monooxygenase</keyword>
<dbReference type="PANTHER" id="PTHR46696:SF1">
    <property type="entry name" value="CYTOCHROME P450 YJIB-RELATED"/>
    <property type="match status" value="1"/>
</dbReference>
<dbReference type="STRING" id="141349.BN1232_02989"/>
<sequence>MTTHALPTLDQVELPEIAYDDAGTIDEVHDVLRRAREQGPVALGPFGPEVLTYDLVRTVLRDPRFAMPRGLALAVQGITGGPVWDRVCRLIISLDGREHHRLRRLVSRAFTPRAADRMRRACVEVIAELIAAHRDAGRCDIVTAIARPYPVPIICAMLGAPRSDWQLFSGWADHIGYAFGVDVAPHTTEILVAWDEFDAYLDDLIARRRRDLSDDLISDLIRAEDQGDRLTHEELVNLALILLNGGTDTTRNQLSAAVQAFCGHPDQWDRLAAHPELAPRAVEEVMRHSPIILKTLRVPTEDLALGGLIIPAGTAVFANTAAANRDPAKYDAPDRLDITRDGPPAMLTFGGGNHYCLGAHLARVELAEALAALAQMLTCPRRVGDAPWKPIAGISGPTQLVVDYLPRAPGPGGRPVAIAESTA</sequence>
<dbReference type="InterPro" id="IPR002397">
    <property type="entry name" value="Cyt_P450_B"/>
</dbReference>
<proteinExistence type="inferred from homology"/>
<comment type="similarity">
    <text evidence="2 8">Belongs to the cytochrome P450 family.</text>
</comment>
<evidence type="ECO:0000256" key="7">
    <source>
        <dbReference type="ARBA" id="ARBA00023033"/>
    </source>
</evidence>
<gene>
    <name evidence="9" type="ORF">BN1232_02989</name>
</gene>
<dbReference type="PRINTS" id="PR00385">
    <property type="entry name" value="P450"/>
</dbReference>
<dbReference type="InterPro" id="IPR017972">
    <property type="entry name" value="Cyt_P450_CS"/>
</dbReference>
<evidence type="ECO:0000313" key="10">
    <source>
        <dbReference type="Proteomes" id="UP000199251"/>
    </source>
</evidence>
<dbReference type="GO" id="GO:0016705">
    <property type="term" value="F:oxidoreductase activity, acting on paired donors, with incorporation or reduction of molecular oxygen"/>
    <property type="evidence" value="ECO:0007669"/>
    <property type="project" value="InterPro"/>
</dbReference>
<dbReference type="PROSITE" id="PS00086">
    <property type="entry name" value="CYTOCHROME_P450"/>
    <property type="match status" value="1"/>
</dbReference>
<name>A0A0E4GY98_MYCLN</name>
<dbReference type="EMBL" id="CTEE01000001">
    <property type="protein sequence ID" value="CQD14316.1"/>
    <property type="molecule type" value="Genomic_DNA"/>
</dbReference>
<dbReference type="Pfam" id="PF00067">
    <property type="entry name" value="p450"/>
    <property type="match status" value="1"/>
</dbReference>
<dbReference type="Proteomes" id="UP000199251">
    <property type="component" value="Unassembled WGS sequence"/>
</dbReference>
<comment type="cofactor">
    <cofactor evidence="1">
        <name>heme</name>
        <dbReference type="ChEBI" id="CHEBI:30413"/>
    </cofactor>
</comment>
<evidence type="ECO:0000256" key="3">
    <source>
        <dbReference type="ARBA" id="ARBA00022617"/>
    </source>
</evidence>
<keyword evidence="5 8" id="KW-0560">Oxidoreductase</keyword>
<dbReference type="Gene3D" id="1.10.630.10">
    <property type="entry name" value="Cytochrome P450"/>
    <property type="match status" value="1"/>
</dbReference>
<keyword evidence="3 8" id="KW-0349">Heme</keyword>